<name>A0A3D8QAA6_9HELO</name>
<feature type="domain" description="Het-s prion-forming" evidence="1">
    <location>
        <begin position="143"/>
        <end position="207"/>
    </location>
</feature>
<dbReference type="InterPro" id="IPR021084">
    <property type="entry name" value="Het-s_prion_dom"/>
</dbReference>
<evidence type="ECO:0000313" key="3">
    <source>
        <dbReference type="EMBL" id="RDW58782.1"/>
    </source>
</evidence>
<dbReference type="AlphaFoldDB" id="A0A3D8QAA6"/>
<dbReference type="Proteomes" id="UP000256645">
    <property type="component" value="Unassembled WGS sequence"/>
</dbReference>
<evidence type="ECO:0000259" key="2">
    <source>
        <dbReference type="Pfam" id="PF14479"/>
    </source>
</evidence>
<dbReference type="Gene3D" id="1.20.120.1020">
    <property type="entry name" value="Prion-inhibition and propagation, HeLo domain"/>
    <property type="match status" value="2"/>
</dbReference>
<proteinExistence type="predicted"/>
<dbReference type="EMBL" id="PDLM01000017">
    <property type="protein sequence ID" value="RDW58782.1"/>
    <property type="molecule type" value="Genomic_DNA"/>
</dbReference>
<gene>
    <name evidence="3" type="ORF">BP6252_13258</name>
</gene>
<feature type="domain" description="Prion-inhibition and propagation HeLo" evidence="2">
    <location>
        <begin position="66"/>
        <end position="125"/>
    </location>
</feature>
<evidence type="ECO:0008006" key="5">
    <source>
        <dbReference type="Google" id="ProtNLM"/>
    </source>
</evidence>
<sequence>MSRWGQAVGINEDPRFTIDTRADKESQHIRAILEEIDQLYRTVQNSSARYEIDATQKDLMRFEAKELQPKATWALYDGKNLDKLVEQIAGFVDDLEKLLPVEDTRRRLVEMEIEEVDDEQSLTALQTAAANTDQLLSEAVTKKLEGIAGTNYAKDIRGEENARVRVGNEWSEIASTRGVNVADQTSNRADSIAAKGTSAVQIGNSFGGRSVFDKS</sequence>
<evidence type="ECO:0000259" key="1">
    <source>
        <dbReference type="Pfam" id="PF11558"/>
    </source>
</evidence>
<dbReference type="InterPro" id="IPR029498">
    <property type="entry name" value="HeLo_dom"/>
</dbReference>
<dbReference type="STRING" id="1849047.A0A3D8QAA6"/>
<reference evidence="3 4" key="1">
    <citation type="journal article" date="2018" name="IMA Fungus">
        <title>IMA Genome-F 9: Draft genome sequence of Annulohypoxylon stygium, Aspergillus mulundensis, Berkeleyomyces basicola (syn. Thielaviopsis basicola), Ceratocystis smalleyi, two Cercospora beticola strains, Coleophoma cylindrospora, Fusarium fracticaudum, Phialophora cf. hyalina, and Morchella septimelata.</title>
        <authorList>
            <person name="Wingfield B.D."/>
            <person name="Bills G.F."/>
            <person name="Dong Y."/>
            <person name="Huang W."/>
            <person name="Nel W.J."/>
            <person name="Swalarsk-Parry B.S."/>
            <person name="Vaghefi N."/>
            <person name="Wilken P.M."/>
            <person name="An Z."/>
            <person name="de Beer Z.W."/>
            <person name="De Vos L."/>
            <person name="Chen L."/>
            <person name="Duong T.A."/>
            <person name="Gao Y."/>
            <person name="Hammerbacher A."/>
            <person name="Kikkert J.R."/>
            <person name="Li Y."/>
            <person name="Li H."/>
            <person name="Li K."/>
            <person name="Li Q."/>
            <person name="Liu X."/>
            <person name="Ma X."/>
            <person name="Naidoo K."/>
            <person name="Pethybridge S.J."/>
            <person name="Sun J."/>
            <person name="Steenkamp E.T."/>
            <person name="van der Nest M.A."/>
            <person name="van Wyk S."/>
            <person name="Wingfield M.J."/>
            <person name="Xiong C."/>
            <person name="Yue Q."/>
            <person name="Zhang X."/>
        </authorList>
    </citation>
    <scope>NUCLEOTIDE SEQUENCE [LARGE SCALE GENOMIC DNA]</scope>
    <source>
        <strain evidence="3 4">BP6252</strain>
    </source>
</reference>
<feature type="domain" description="Prion-inhibition and propagation HeLo" evidence="2">
    <location>
        <begin position="2"/>
        <end position="58"/>
    </location>
</feature>
<accession>A0A3D8QAA6</accession>
<organism evidence="3 4">
    <name type="scientific">Coleophoma cylindrospora</name>
    <dbReference type="NCBI Taxonomy" id="1849047"/>
    <lineage>
        <taxon>Eukaryota</taxon>
        <taxon>Fungi</taxon>
        <taxon>Dikarya</taxon>
        <taxon>Ascomycota</taxon>
        <taxon>Pezizomycotina</taxon>
        <taxon>Leotiomycetes</taxon>
        <taxon>Helotiales</taxon>
        <taxon>Dermateaceae</taxon>
        <taxon>Coleophoma</taxon>
    </lineage>
</organism>
<dbReference type="Pfam" id="PF14479">
    <property type="entry name" value="HeLo"/>
    <property type="match status" value="2"/>
</dbReference>
<dbReference type="OrthoDB" id="20872at2759"/>
<comment type="caution">
    <text evidence="3">The sequence shown here is derived from an EMBL/GenBank/DDBJ whole genome shotgun (WGS) entry which is preliminary data.</text>
</comment>
<evidence type="ECO:0000313" key="4">
    <source>
        <dbReference type="Proteomes" id="UP000256645"/>
    </source>
</evidence>
<dbReference type="Pfam" id="PF11558">
    <property type="entry name" value="HET-s_218-289"/>
    <property type="match status" value="1"/>
</dbReference>
<dbReference type="InterPro" id="IPR038305">
    <property type="entry name" value="HeLo_sf"/>
</dbReference>
<keyword evidence="4" id="KW-1185">Reference proteome</keyword>
<protein>
    <recommendedName>
        <fullName evidence="5">Prion-inhibition and propagation HeLo domain-containing protein</fullName>
    </recommendedName>
</protein>